<dbReference type="AlphaFoldDB" id="S8BAX5"/>
<dbReference type="HOGENOM" id="CLU_054974_0_2_1"/>
<dbReference type="GO" id="GO:0005829">
    <property type="term" value="C:cytosol"/>
    <property type="evidence" value="ECO:0007669"/>
    <property type="project" value="TreeGrafter"/>
</dbReference>
<dbReference type="EMBL" id="KB644414">
    <property type="protein sequence ID" value="EPS31997.1"/>
    <property type="molecule type" value="Genomic_DNA"/>
</dbReference>
<dbReference type="OrthoDB" id="1669814at2759"/>
<proteinExistence type="predicted"/>
<organism evidence="1 2">
    <name type="scientific">Penicillium oxalicum (strain 114-2 / CGMCC 5302)</name>
    <name type="common">Penicillium decumbens</name>
    <dbReference type="NCBI Taxonomy" id="933388"/>
    <lineage>
        <taxon>Eukaryota</taxon>
        <taxon>Fungi</taxon>
        <taxon>Dikarya</taxon>
        <taxon>Ascomycota</taxon>
        <taxon>Pezizomycotina</taxon>
        <taxon>Eurotiomycetes</taxon>
        <taxon>Eurotiomycetidae</taxon>
        <taxon>Eurotiales</taxon>
        <taxon>Aspergillaceae</taxon>
        <taxon>Penicillium</taxon>
    </lineage>
</organism>
<keyword evidence="2" id="KW-1185">Reference proteome</keyword>
<protein>
    <recommendedName>
        <fullName evidence="3">Glutamine amidotransferase domain-containing protein</fullName>
    </recommendedName>
</protein>
<dbReference type="GO" id="GO:0005634">
    <property type="term" value="C:nucleus"/>
    <property type="evidence" value="ECO:0007669"/>
    <property type="project" value="TreeGrafter"/>
</dbReference>
<dbReference type="InterPro" id="IPR029062">
    <property type="entry name" value="Class_I_gatase-like"/>
</dbReference>
<reference evidence="1 2" key="1">
    <citation type="journal article" date="2013" name="PLoS ONE">
        <title>Genomic and secretomic analyses reveal unique features of the lignocellulolytic enzyme system of Penicillium decumbens.</title>
        <authorList>
            <person name="Liu G."/>
            <person name="Zhang L."/>
            <person name="Wei X."/>
            <person name="Zou G."/>
            <person name="Qin Y."/>
            <person name="Ma L."/>
            <person name="Li J."/>
            <person name="Zheng H."/>
            <person name="Wang S."/>
            <person name="Wang C."/>
            <person name="Xun L."/>
            <person name="Zhao G.-P."/>
            <person name="Zhou Z."/>
            <person name="Qu Y."/>
        </authorList>
    </citation>
    <scope>NUCLEOTIDE SEQUENCE [LARGE SCALE GENOMIC DNA]</scope>
    <source>
        <strain evidence="2">114-2 / CGMCC 5302</strain>
    </source>
</reference>
<dbReference type="SUPFAM" id="SSF52317">
    <property type="entry name" value="Class I glutamine amidotransferase-like"/>
    <property type="match status" value="1"/>
</dbReference>
<evidence type="ECO:0000313" key="2">
    <source>
        <dbReference type="Proteomes" id="UP000019376"/>
    </source>
</evidence>
<dbReference type="PANTHER" id="PTHR42695:SF6">
    <property type="entry name" value="GLUTAMINE AMIDOTRANSFERASE DOMAIN-CONTAINING PROTEIN"/>
    <property type="match status" value="1"/>
</dbReference>
<name>S8BAX5_PENO1</name>
<evidence type="ECO:0008006" key="3">
    <source>
        <dbReference type="Google" id="ProtNLM"/>
    </source>
</evidence>
<evidence type="ECO:0000313" key="1">
    <source>
        <dbReference type="EMBL" id="EPS31997.1"/>
    </source>
</evidence>
<dbReference type="InterPro" id="IPR044992">
    <property type="entry name" value="ChyE-like"/>
</dbReference>
<dbReference type="Proteomes" id="UP000019376">
    <property type="component" value="Unassembled WGS sequence"/>
</dbReference>
<dbReference type="PhylomeDB" id="S8BAX5"/>
<gene>
    <name evidence="1" type="ORF">PDE_06956</name>
</gene>
<dbReference type="Gene3D" id="3.40.50.880">
    <property type="match status" value="1"/>
</dbReference>
<sequence length="322" mass="35218">MAHNRIHVACLDADVPCHSVYVQRGLFSSQFRVLLQAAAERMNKDVTLPLRYGPIQLHVSGYDAVGRSLPPLECLRTEVRSSTEPSNGPFCPIDAILISGSTFSAYDPPTWIHELQSFIQTVFTQYPLVKIFGSCFGHEIIAQALLSTATRDVPVSNTFSAQSASTGFETGIQPIKLESGFAKNFPPLARVAAKGPFRIQLLHMDQVLLTPQAQLAAASADQQAASLPAPWMNIGSSADCAIQGLYYPGRILTYQGHFEFDTFVNGEYAVEFGRRLDWPAEQVAQYVEQINVARAPGREDEDDSKAAAEAVVFFFAGETPMA</sequence>
<dbReference type="eggNOG" id="KOG3179">
    <property type="taxonomic scope" value="Eukaryota"/>
</dbReference>
<dbReference type="PANTHER" id="PTHR42695">
    <property type="entry name" value="GLUTAMINE AMIDOTRANSFERASE YLR126C-RELATED"/>
    <property type="match status" value="1"/>
</dbReference>
<accession>S8BAX5</accession>
<dbReference type="STRING" id="933388.S8BAX5"/>